<accession>A0AC34FF73</accession>
<organism evidence="1 2">
    <name type="scientific">Panagrolaimus sp. ES5</name>
    <dbReference type="NCBI Taxonomy" id="591445"/>
    <lineage>
        <taxon>Eukaryota</taxon>
        <taxon>Metazoa</taxon>
        <taxon>Ecdysozoa</taxon>
        <taxon>Nematoda</taxon>
        <taxon>Chromadorea</taxon>
        <taxon>Rhabditida</taxon>
        <taxon>Tylenchina</taxon>
        <taxon>Panagrolaimomorpha</taxon>
        <taxon>Panagrolaimoidea</taxon>
        <taxon>Panagrolaimidae</taxon>
        <taxon>Panagrolaimus</taxon>
    </lineage>
</organism>
<reference evidence="2" key="1">
    <citation type="submission" date="2022-11" db="UniProtKB">
        <authorList>
            <consortium name="WormBaseParasite"/>
        </authorList>
    </citation>
    <scope>IDENTIFICATION</scope>
</reference>
<name>A0AC34FF73_9BILA</name>
<sequence length="177" mass="19262">MRTESITEREPLIENGGGGSLDGSYYGTTTTADPNNEVFHCHGLRMVPQAESNSKAKKVLWISIFMCLGFMIAEVIGGIWAQSLAIITDAAHLLTDFASMMISLFSLYIASRPPSQRMSFGWHRAEVVGAFLSVFLIWVVTGVLVFLAIQRMIAQTYEINATVMAITAGVGVIVNIA</sequence>
<evidence type="ECO:0000313" key="1">
    <source>
        <dbReference type="Proteomes" id="UP000887579"/>
    </source>
</evidence>
<protein>
    <submittedName>
        <fullName evidence="2">Uncharacterized protein</fullName>
    </submittedName>
</protein>
<dbReference type="Proteomes" id="UP000887579">
    <property type="component" value="Unplaced"/>
</dbReference>
<proteinExistence type="predicted"/>
<evidence type="ECO:0000313" key="2">
    <source>
        <dbReference type="WBParaSite" id="ES5_v2.g15815.t1"/>
    </source>
</evidence>
<dbReference type="WBParaSite" id="ES5_v2.g15815.t1">
    <property type="protein sequence ID" value="ES5_v2.g15815.t1"/>
    <property type="gene ID" value="ES5_v2.g15815"/>
</dbReference>